<dbReference type="InterPro" id="IPR001525">
    <property type="entry name" value="C5_MeTfrase"/>
</dbReference>
<dbReference type="Gene3D" id="3.90.120.10">
    <property type="entry name" value="DNA Methylase, subunit A, domain 2"/>
    <property type="match status" value="1"/>
</dbReference>
<gene>
    <name evidence="7" type="ORF">JTZ10_21575</name>
</gene>
<feature type="active site" evidence="6">
    <location>
        <position position="74"/>
    </location>
</feature>
<dbReference type="EMBL" id="JAFFGU010000019">
    <property type="protein sequence ID" value="MBM7280338.1"/>
    <property type="molecule type" value="Genomic_DNA"/>
</dbReference>
<evidence type="ECO:0000256" key="1">
    <source>
        <dbReference type="ARBA" id="ARBA00011975"/>
    </source>
</evidence>
<proteinExistence type="inferred from homology"/>
<dbReference type="GO" id="GO:0003677">
    <property type="term" value="F:DNA binding"/>
    <property type="evidence" value="ECO:0007669"/>
    <property type="project" value="TreeGrafter"/>
</dbReference>
<comment type="caution">
    <text evidence="7">The sequence shown here is derived from an EMBL/GenBank/DDBJ whole genome shotgun (WGS) entry which is preliminary data.</text>
</comment>
<dbReference type="GO" id="GO:0003886">
    <property type="term" value="F:DNA (cytosine-5-)-methyltransferase activity"/>
    <property type="evidence" value="ECO:0007669"/>
    <property type="project" value="UniProtKB-EC"/>
</dbReference>
<evidence type="ECO:0000256" key="5">
    <source>
        <dbReference type="ARBA" id="ARBA00022747"/>
    </source>
</evidence>
<evidence type="ECO:0000313" key="7">
    <source>
        <dbReference type="EMBL" id="MBM7280338.1"/>
    </source>
</evidence>
<sequence>MTLTVTDFFAGAGGSSEGLTQAGYRIDACANHWQTAVETHITNHPDTDHFVANLHEIDMRRFPTTDMLWASPSCVWHTPAGGRKKLPLHEELRRNDAGAVDRATAFAVIAAAEVHQYEAIIVENVPEFTGWVLFDWWLDGLAALGYRAQATVVDAFDIGVPQRRKRWFGVFTREGGVDLTVPHMPRKYAADILEPNPGKPVTRRLYVSPQIDLIDTDDPHLVTYRRNAKPRRADENPLATITAGGNHHGIATVVNGQAWHRMLTNRECARGQGFPDSYEFVGTAAEVKRQIGNAVAVPVARWLGEQVAHSLGETLQAAS</sequence>
<dbReference type="PANTHER" id="PTHR10629:SF52">
    <property type="entry name" value="DNA (CYTOSINE-5)-METHYLTRANSFERASE 1"/>
    <property type="match status" value="1"/>
</dbReference>
<dbReference type="AlphaFoldDB" id="A0AAW4GAJ7"/>
<name>A0AAW4GAJ7_GORRU</name>
<keyword evidence="5" id="KW-0680">Restriction system</keyword>
<dbReference type="RefSeq" id="WP_204718901.1">
    <property type="nucleotide sequence ID" value="NZ_JAFFGU010000019.1"/>
</dbReference>
<dbReference type="PROSITE" id="PS00095">
    <property type="entry name" value="C5_MTASE_2"/>
    <property type="match status" value="1"/>
</dbReference>
<dbReference type="Gene3D" id="3.40.50.150">
    <property type="entry name" value="Vaccinia Virus protein VP39"/>
    <property type="match status" value="1"/>
</dbReference>
<protein>
    <recommendedName>
        <fullName evidence="1">DNA (cytosine-5-)-methyltransferase</fullName>
        <ecNumber evidence="1">2.1.1.37</ecNumber>
    </recommendedName>
</protein>
<reference evidence="7" key="1">
    <citation type="submission" date="2021-02" db="EMBL/GenBank/DDBJ databases">
        <title>Taxonomy, biology and ecology of Rhodococcus bacteria occurring in California pistachio and other woody hosts as revealed by genome sequence analyses.</title>
        <authorList>
            <person name="Riely B."/>
            <person name="Gai Y."/>
        </authorList>
    </citation>
    <scope>NUCLEOTIDE SEQUENCE</scope>
    <source>
        <strain evidence="7">BP-295</strain>
    </source>
</reference>
<evidence type="ECO:0000256" key="3">
    <source>
        <dbReference type="ARBA" id="ARBA00022679"/>
    </source>
</evidence>
<dbReference type="SUPFAM" id="SSF53335">
    <property type="entry name" value="S-adenosyl-L-methionine-dependent methyltransferases"/>
    <property type="match status" value="1"/>
</dbReference>
<dbReference type="InterPro" id="IPR031303">
    <property type="entry name" value="C5_meth_CS"/>
</dbReference>
<dbReference type="InterPro" id="IPR050390">
    <property type="entry name" value="C5-Methyltransferase"/>
</dbReference>
<evidence type="ECO:0000256" key="6">
    <source>
        <dbReference type="PROSITE-ProRule" id="PRU01016"/>
    </source>
</evidence>
<organism evidence="7 8">
    <name type="scientific">Gordonia rubripertincta</name>
    <name type="common">Rhodococcus corallinus</name>
    <dbReference type="NCBI Taxonomy" id="36822"/>
    <lineage>
        <taxon>Bacteria</taxon>
        <taxon>Bacillati</taxon>
        <taxon>Actinomycetota</taxon>
        <taxon>Actinomycetes</taxon>
        <taxon>Mycobacteriales</taxon>
        <taxon>Gordoniaceae</taxon>
        <taxon>Gordonia</taxon>
    </lineage>
</organism>
<evidence type="ECO:0000256" key="2">
    <source>
        <dbReference type="ARBA" id="ARBA00022603"/>
    </source>
</evidence>
<keyword evidence="3 6" id="KW-0808">Transferase</keyword>
<dbReference type="PANTHER" id="PTHR10629">
    <property type="entry name" value="CYTOSINE-SPECIFIC METHYLTRANSFERASE"/>
    <property type="match status" value="1"/>
</dbReference>
<dbReference type="InterPro" id="IPR029063">
    <property type="entry name" value="SAM-dependent_MTases_sf"/>
</dbReference>
<dbReference type="EC" id="2.1.1.37" evidence="1"/>
<accession>A0AAW4GAJ7</accession>
<dbReference type="PRINTS" id="PR00105">
    <property type="entry name" value="C5METTRFRASE"/>
</dbReference>
<comment type="similarity">
    <text evidence="6">Belongs to the class I-like SAM-binding methyltransferase superfamily. C5-methyltransferase family.</text>
</comment>
<dbReference type="PROSITE" id="PS51679">
    <property type="entry name" value="SAM_MT_C5"/>
    <property type="match status" value="1"/>
</dbReference>
<keyword evidence="4 6" id="KW-0949">S-adenosyl-L-methionine</keyword>
<keyword evidence="2 6" id="KW-0489">Methyltransferase</keyword>
<dbReference type="GO" id="GO:0009307">
    <property type="term" value="P:DNA restriction-modification system"/>
    <property type="evidence" value="ECO:0007669"/>
    <property type="project" value="UniProtKB-KW"/>
</dbReference>
<dbReference type="GO" id="GO:0044027">
    <property type="term" value="P:negative regulation of gene expression via chromosomal CpG island methylation"/>
    <property type="evidence" value="ECO:0007669"/>
    <property type="project" value="TreeGrafter"/>
</dbReference>
<evidence type="ECO:0000313" key="8">
    <source>
        <dbReference type="Proteomes" id="UP001195196"/>
    </source>
</evidence>
<evidence type="ECO:0000256" key="4">
    <source>
        <dbReference type="ARBA" id="ARBA00022691"/>
    </source>
</evidence>
<dbReference type="GO" id="GO:0032259">
    <property type="term" value="P:methylation"/>
    <property type="evidence" value="ECO:0007669"/>
    <property type="project" value="UniProtKB-KW"/>
</dbReference>
<dbReference type="Proteomes" id="UP001195196">
    <property type="component" value="Unassembled WGS sequence"/>
</dbReference>
<dbReference type="Pfam" id="PF00145">
    <property type="entry name" value="DNA_methylase"/>
    <property type="match status" value="1"/>
</dbReference>